<evidence type="ECO:0000313" key="4">
    <source>
        <dbReference type="EMBL" id="KKM86810.1"/>
    </source>
</evidence>
<dbReference type="Pfam" id="PF01844">
    <property type="entry name" value="HNH"/>
    <property type="match status" value="1"/>
</dbReference>
<dbReference type="CDD" id="cd00085">
    <property type="entry name" value="HNHc"/>
    <property type="match status" value="1"/>
</dbReference>
<proteinExistence type="predicted"/>
<dbReference type="PANTHER" id="PTHR41286:SF1">
    <property type="entry name" value="HNH NUCLEASE YAJD-RELATED"/>
    <property type="match status" value="1"/>
</dbReference>
<dbReference type="GO" id="GO:0005829">
    <property type="term" value="C:cytosol"/>
    <property type="evidence" value="ECO:0007669"/>
    <property type="project" value="TreeGrafter"/>
</dbReference>
<dbReference type="GO" id="GO:0004519">
    <property type="term" value="F:endonuclease activity"/>
    <property type="evidence" value="ECO:0007669"/>
    <property type="project" value="InterPro"/>
</dbReference>
<dbReference type="PANTHER" id="PTHR41286">
    <property type="entry name" value="HNH NUCLEASE YAJD-RELATED"/>
    <property type="match status" value="1"/>
</dbReference>
<evidence type="ECO:0000256" key="1">
    <source>
        <dbReference type="ARBA" id="ARBA00022722"/>
    </source>
</evidence>
<dbReference type="Gene3D" id="1.10.30.50">
    <property type="match status" value="1"/>
</dbReference>
<reference evidence="4" key="1">
    <citation type="journal article" date="2015" name="Nature">
        <title>Complex archaea that bridge the gap between prokaryotes and eukaryotes.</title>
        <authorList>
            <person name="Spang A."/>
            <person name="Saw J.H."/>
            <person name="Jorgensen S.L."/>
            <person name="Zaremba-Niedzwiedzka K."/>
            <person name="Martijn J."/>
            <person name="Lind A.E."/>
            <person name="van Eijk R."/>
            <person name="Schleper C."/>
            <person name="Guy L."/>
            <person name="Ettema T.J."/>
        </authorList>
    </citation>
    <scope>NUCLEOTIDE SEQUENCE</scope>
</reference>
<dbReference type="EMBL" id="LAZR01007197">
    <property type="protein sequence ID" value="KKM86810.1"/>
    <property type="molecule type" value="Genomic_DNA"/>
</dbReference>
<dbReference type="GO" id="GO:0003676">
    <property type="term" value="F:nucleic acid binding"/>
    <property type="evidence" value="ECO:0007669"/>
    <property type="project" value="InterPro"/>
</dbReference>
<dbReference type="Pfam" id="PF13671">
    <property type="entry name" value="AAA_33"/>
    <property type="match status" value="1"/>
</dbReference>
<dbReference type="GO" id="GO:0016787">
    <property type="term" value="F:hydrolase activity"/>
    <property type="evidence" value="ECO:0007669"/>
    <property type="project" value="UniProtKB-KW"/>
</dbReference>
<sequence length="276" mass="30960">MSPPAIKTPCCRCRKAAEGRYCERCRKVSQREASNNRRQRAGQSVGRAIRDTRRWRDRLSPMFLRSNPLCAQCERDGRQAFATEVHHVAPVSEEPERAFDESNLEALCKPCHSRMTIRESGSANPGATKAGKMATITIVCGPPGSGKNTWIDKHRKHGDVVIDLDTITAALTGLPLYEKPAGLLDYMIAVKDAAIALLRKSSAGRAWVITGGATEGEREKYKRMCGADQVVMLAVDPQECLKRIRGDPRRADKWRLWEPAVQRWWKRYDGKSEGKQ</sequence>
<dbReference type="Gene3D" id="3.40.50.300">
    <property type="entry name" value="P-loop containing nucleotide triphosphate hydrolases"/>
    <property type="match status" value="1"/>
</dbReference>
<dbReference type="SMART" id="SM00507">
    <property type="entry name" value="HNHc"/>
    <property type="match status" value="1"/>
</dbReference>
<dbReference type="SUPFAM" id="SSF52540">
    <property type="entry name" value="P-loop containing nucleoside triphosphate hydrolases"/>
    <property type="match status" value="1"/>
</dbReference>
<accession>A0A0F9NDL0</accession>
<dbReference type="InterPro" id="IPR002711">
    <property type="entry name" value="HNH"/>
</dbReference>
<keyword evidence="1" id="KW-0540">Nuclease</keyword>
<evidence type="ECO:0000256" key="2">
    <source>
        <dbReference type="ARBA" id="ARBA00022801"/>
    </source>
</evidence>
<dbReference type="InterPro" id="IPR003615">
    <property type="entry name" value="HNH_nuc"/>
</dbReference>
<name>A0A0F9NDL0_9ZZZZ</name>
<keyword evidence="2" id="KW-0378">Hydrolase</keyword>
<dbReference type="AlphaFoldDB" id="A0A0F9NDL0"/>
<gene>
    <name evidence="4" type="ORF">LCGC14_1275310</name>
</gene>
<protein>
    <recommendedName>
        <fullName evidence="3">HNH nuclease domain-containing protein</fullName>
    </recommendedName>
</protein>
<dbReference type="InterPro" id="IPR027417">
    <property type="entry name" value="P-loop_NTPase"/>
</dbReference>
<evidence type="ECO:0000259" key="3">
    <source>
        <dbReference type="SMART" id="SM00507"/>
    </source>
</evidence>
<organism evidence="4">
    <name type="scientific">marine sediment metagenome</name>
    <dbReference type="NCBI Taxonomy" id="412755"/>
    <lineage>
        <taxon>unclassified sequences</taxon>
        <taxon>metagenomes</taxon>
        <taxon>ecological metagenomes</taxon>
    </lineage>
</organism>
<dbReference type="GO" id="GO:0008270">
    <property type="term" value="F:zinc ion binding"/>
    <property type="evidence" value="ECO:0007669"/>
    <property type="project" value="InterPro"/>
</dbReference>
<feature type="domain" description="HNH nuclease" evidence="3">
    <location>
        <begin position="57"/>
        <end position="113"/>
    </location>
</feature>
<comment type="caution">
    <text evidence="4">The sequence shown here is derived from an EMBL/GenBank/DDBJ whole genome shotgun (WGS) entry which is preliminary data.</text>
</comment>